<protein>
    <submittedName>
        <fullName evidence="2">Uncharacterized protein</fullName>
    </submittedName>
</protein>
<dbReference type="RefSeq" id="WP_249244021.1">
    <property type="nucleotide sequence ID" value="NZ_JAKPBZ010000107.1"/>
</dbReference>
<accession>A0ABT0MR10</accession>
<proteinExistence type="predicted"/>
<name>A0ABT0MR10_9GAMM</name>
<feature type="transmembrane region" description="Helical" evidence="1">
    <location>
        <begin position="100"/>
        <end position="122"/>
    </location>
</feature>
<keyword evidence="1" id="KW-0812">Transmembrane</keyword>
<organism evidence="2 3">
    <name type="scientific">Brenneria tiliae</name>
    <dbReference type="NCBI Taxonomy" id="2914984"/>
    <lineage>
        <taxon>Bacteria</taxon>
        <taxon>Pseudomonadati</taxon>
        <taxon>Pseudomonadota</taxon>
        <taxon>Gammaproteobacteria</taxon>
        <taxon>Enterobacterales</taxon>
        <taxon>Pectobacteriaceae</taxon>
        <taxon>Brenneria</taxon>
    </lineage>
</organism>
<comment type="caution">
    <text evidence="2">The sequence shown here is derived from an EMBL/GenBank/DDBJ whole genome shotgun (WGS) entry which is preliminary data.</text>
</comment>
<evidence type="ECO:0000313" key="3">
    <source>
        <dbReference type="Proteomes" id="UP001203069"/>
    </source>
</evidence>
<keyword evidence="3" id="KW-1185">Reference proteome</keyword>
<dbReference type="EMBL" id="JAKPBZ010000107">
    <property type="protein sequence ID" value="MCL2892283.1"/>
    <property type="molecule type" value="Genomic_DNA"/>
</dbReference>
<reference evidence="2 3" key="1">
    <citation type="submission" date="2022-02" db="EMBL/GenBank/DDBJ databases">
        <title>Description of Brenneria tiliae sp. nov. isolated from symptomatic Tilia x moltkei and Tilia x europaea trees in the UK.</title>
        <authorList>
            <person name="Kile H."/>
        </authorList>
    </citation>
    <scope>NUCLEOTIDE SEQUENCE [LARGE SCALE GENOMIC DNA]</scope>
    <source>
        <strain evidence="2 3">MC1SB4.1</strain>
    </source>
</reference>
<sequence>MKRFISCLIPALIAPGILIFSLSFSASHYGPFFDSNDRMESNLLAVLVAAIGLFIIYGVMGYRIASSVSKSILFSSIGMIIASAIFVFLAGFIFSDFLKIQYGFAIIILDALMIGIGGLLAIKVASSYSTS</sequence>
<dbReference type="Proteomes" id="UP001203069">
    <property type="component" value="Unassembled WGS sequence"/>
</dbReference>
<evidence type="ECO:0000256" key="1">
    <source>
        <dbReference type="SAM" id="Phobius"/>
    </source>
</evidence>
<keyword evidence="1" id="KW-0472">Membrane</keyword>
<feature type="transmembrane region" description="Helical" evidence="1">
    <location>
        <begin position="41"/>
        <end position="60"/>
    </location>
</feature>
<evidence type="ECO:0000313" key="2">
    <source>
        <dbReference type="EMBL" id="MCL2892283.1"/>
    </source>
</evidence>
<gene>
    <name evidence="2" type="ORF">MFP26_06210</name>
</gene>
<keyword evidence="1" id="KW-1133">Transmembrane helix</keyword>
<feature type="transmembrane region" description="Helical" evidence="1">
    <location>
        <begin position="72"/>
        <end position="94"/>
    </location>
</feature>